<proteinExistence type="predicted"/>
<dbReference type="GO" id="GO:0051225">
    <property type="term" value="P:spindle assembly"/>
    <property type="evidence" value="ECO:0007669"/>
    <property type="project" value="TreeGrafter"/>
</dbReference>
<evidence type="ECO:0000313" key="1">
    <source>
        <dbReference type="EMBL" id="JAE29572.1"/>
    </source>
</evidence>
<reference evidence="1" key="2">
    <citation type="journal article" date="2015" name="Data Brief">
        <title>Shoot transcriptome of the giant reed, Arundo donax.</title>
        <authorList>
            <person name="Barrero R.A."/>
            <person name="Guerrero F.D."/>
            <person name="Moolhuijzen P."/>
            <person name="Goolsby J.A."/>
            <person name="Tidwell J."/>
            <person name="Bellgard S.E."/>
            <person name="Bellgard M.I."/>
        </authorList>
    </citation>
    <scope>NUCLEOTIDE SEQUENCE</scope>
    <source>
        <tissue evidence="1">Shoot tissue taken approximately 20 cm above the soil surface</tissue>
    </source>
</reference>
<dbReference type="GO" id="GO:0005880">
    <property type="term" value="C:nuclear microtubule"/>
    <property type="evidence" value="ECO:0007669"/>
    <property type="project" value="TreeGrafter"/>
</dbReference>
<name>A0A0A9GYG6_ARUDO</name>
<dbReference type="AlphaFoldDB" id="A0A0A9GYG6"/>
<dbReference type="PANTHER" id="PTHR31807:SF25">
    <property type="entry name" value="QWRF MOTIF-CONTAINING PROTEIN 6"/>
    <property type="match status" value="1"/>
</dbReference>
<dbReference type="PANTHER" id="PTHR31807">
    <property type="entry name" value="AUGMIN FAMILY MEMBER"/>
    <property type="match status" value="1"/>
</dbReference>
<reference evidence="1" key="1">
    <citation type="submission" date="2014-09" db="EMBL/GenBank/DDBJ databases">
        <authorList>
            <person name="Magalhaes I.L.F."/>
            <person name="Oliveira U."/>
            <person name="Santos F.R."/>
            <person name="Vidigal T.H.D.A."/>
            <person name="Brescovit A.D."/>
            <person name="Santos A.J."/>
        </authorList>
    </citation>
    <scope>NUCLEOTIDE SEQUENCE</scope>
    <source>
        <tissue evidence="1">Shoot tissue taken approximately 20 cm above the soil surface</tissue>
    </source>
</reference>
<dbReference type="EMBL" id="GBRH01168324">
    <property type="protein sequence ID" value="JAE29572.1"/>
    <property type="molecule type" value="Transcribed_RNA"/>
</dbReference>
<organism evidence="1">
    <name type="scientific">Arundo donax</name>
    <name type="common">Giant reed</name>
    <name type="synonym">Donax arundinaceus</name>
    <dbReference type="NCBI Taxonomy" id="35708"/>
    <lineage>
        <taxon>Eukaryota</taxon>
        <taxon>Viridiplantae</taxon>
        <taxon>Streptophyta</taxon>
        <taxon>Embryophyta</taxon>
        <taxon>Tracheophyta</taxon>
        <taxon>Spermatophyta</taxon>
        <taxon>Magnoliopsida</taxon>
        <taxon>Liliopsida</taxon>
        <taxon>Poales</taxon>
        <taxon>Poaceae</taxon>
        <taxon>PACMAD clade</taxon>
        <taxon>Arundinoideae</taxon>
        <taxon>Arundineae</taxon>
        <taxon>Arundo</taxon>
    </lineage>
</organism>
<dbReference type="GO" id="GO:0005737">
    <property type="term" value="C:cytoplasm"/>
    <property type="evidence" value="ECO:0007669"/>
    <property type="project" value="TreeGrafter"/>
</dbReference>
<accession>A0A0A9GYG6</accession>
<sequence length="67" mass="7557">MKILEQLSPCAEKLSRKVDKVEEVASDLAKVIGSEKVLIEECAELLHQAHDMQAMEASLRIHLMQLK</sequence>
<protein>
    <submittedName>
        <fullName evidence="1">Uncharacterized protein</fullName>
    </submittedName>
</protein>
<dbReference type="GO" id="GO:0008017">
    <property type="term" value="F:microtubule binding"/>
    <property type="evidence" value="ECO:0007669"/>
    <property type="project" value="TreeGrafter"/>
</dbReference>